<keyword evidence="3" id="KW-1185">Reference proteome</keyword>
<dbReference type="Gene3D" id="3.40.930.10">
    <property type="entry name" value="Mannitol-specific EII, Chain A"/>
    <property type="match status" value="1"/>
</dbReference>
<proteinExistence type="predicted"/>
<dbReference type="RefSeq" id="WP_021798038.1">
    <property type="nucleotide sequence ID" value="NZ_ACVN02000221.1"/>
</dbReference>
<protein>
    <submittedName>
        <fullName evidence="2">Phosphoenolpyruvate-dependent sugar PTS family porter, EIIA 2 component</fullName>
    </submittedName>
</protein>
<dbReference type="OrthoDB" id="3192919at2"/>
<dbReference type="PANTHER" id="PTHR47738:SF3">
    <property type="entry name" value="PHOSPHOTRANSFERASE SYSTEM MANNITOL_FRUCTOSE-SPECIFIC IIA DOMAIN CONTAINING PROTEIN"/>
    <property type="match status" value="1"/>
</dbReference>
<comment type="caution">
    <text evidence="2">The sequence shown here is derived from an EMBL/GenBank/DDBJ whole genome shotgun (WGS) entry which is preliminary data.</text>
</comment>
<reference evidence="2" key="1">
    <citation type="submission" date="2013-08" db="EMBL/GenBank/DDBJ databases">
        <authorList>
            <person name="Durkin A.S."/>
            <person name="Haft D.R."/>
            <person name="McCorrison J."/>
            <person name="Torralba M."/>
            <person name="Gillis M."/>
            <person name="Haft D.H."/>
            <person name="Methe B."/>
            <person name="Sutton G."/>
            <person name="Nelson K.E."/>
        </authorList>
    </citation>
    <scope>NUCLEOTIDE SEQUENCE [LARGE SCALE GENOMIC DNA]</scope>
    <source>
        <strain evidence="2">F0233</strain>
    </source>
</reference>
<dbReference type="Proteomes" id="UP000017052">
    <property type="component" value="Unassembled WGS sequence"/>
</dbReference>
<dbReference type="AlphaFoldDB" id="U2RU30"/>
<accession>U2RU30</accession>
<feature type="domain" description="PTS EIIA type-2" evidence="1">
    <location>
        <begin position="3"/>
        <end position="150"/>
    </location>
</feature>
<dbReference type="GeneID" id="95359670"/>
<evidence type="ECO:0000313" key="3">
    <source>
        <dbReference type="Proteomes" id="UP000017052"/>
    </source>
</evidence>
<organism evidence="2 3">
    <name type="scientific">Propionibacterium acidifaciens F0233</name>
    <dbReference type="NCBI Taxonomy" id="553198"/>
    <lineage>
        <taxon>Bacteria</taxon>
        <taxon>Bacillati</taxon>
        <taxon>Actinomycetota</taxon>
        <taxon>Actinomycetes</taxon>
        <taxon>Propionibacteriales</taxon>
        <taxon>Propionibacteriaceae</taxon>
        <taxon>Propionibacterium</taxon>
    </lineage>
</organism>
<dbReference type="PANTHER" id="PTHR47738">
    <property type="entry name" value="PTS SYSTEM FRUCTOSE-LIKE EIIA COMPONENT-RELATED"/>
    <property type="match status" value="1"/>
</dbReference>
<name>U2RU30_9ACTN</name>
<gene>
    <name evidence="2" type="ORF">HMPREF0682_2679</name>
</gene>
<dbReference type="PROSITE" id="PS51094">
    <property type="entry name" value="PTS_EIIA_TYPE_2"/>
    <property type="match status" value="1"/>
</dbReference>
<dbReference type="EMBL" id="ACVN02000221">
    <property type="protein sequence ID" value="ERK54172.1"/>
    <property type="molecule type" value="Genomic_DNA"/>
</dbReference>
<dbReference type="Pfam" id="PF00359">
    <property type="entry name" value="PTS_EIIA_2"/>
    <property type="match status" value="1"/>
</dbReference>
<sequence>MSILIDPEYVFTELDAETRQDVFEELGGALLADGRVKDDYIAALAEREEGCPTGLPVPGGVAIPHTDASHVNQDTIVIATLAKPVAFREMGGDADDRVEVSTVFMLALASAGEHLEVLQKIVKSIQRPEFLETIRSTTDPQVIADTASEAFGLDA</sequence>
<dbReference type="InterPro" id="IPR002178">
    <property type="entry name" value="PTS_EIIA_type-2_dom"/>
</dbReference>
<dbReference type="InterPro" id="IPR016152">
    <property type="entry name" value="PTrfase/Anion_transptr"/>
</dbReference>
<evidence type="ECO:0000313" key="2">
    <source>
        <dbReference type="EMBL" id="ERK54172.1"/>
    </source>
</evidence>
<evidence type="ECO:0000259" key="1">
    <source>
        <dbReference type="PROSITE" id="PS51094"/>
    </source>
</evidence>
<dbReference type="InterPro" id="IPR051541">
    <property type="entry name" value="PTS_SugarTrans_NitroReg"/>
</dbReference>
<dbReference type="SUPFAM" id="SSF55804">
    <property type="entry name" value="Phoshotransferase/anion transport protein"/>
    <property type="match status" value="1"/>
</dbReference>
<dbReference type="CDD" id="cd00211">
    <property type="entry name" value="PTS_IIA_fru"/>
    <property type="match status" value="1"/>
</dbReference>